<dbReference type="InterPro" id="IPR005883">
    <property type="entry name" value="PilM"/>
</dbReference>
<comment type="caution">
    <text evidence="1">The sequence shown here is derived from an EMBL/GenBank/DDBJ whole genome shotgun (WGS) entry which is preliminary data.</text>
</comment>
<dbReference type="STRING" id="1802158.A2827_03420"/>
<dbReference type="PANTHER" id="PTHR32432">
    <property type="entry name" value="CELL DIVISION PROTEIN FTSA-RELATED"/>
    <property type="match status" value="1"/>
</dbReference>
<dbReference type="CDD" id="cd24049">
    <property type="entry name" value="ASKHA_NBD_PilM"/>
    <property type="match status" value="1"/>
</dbReference>
<dbReference type="Gene3D" id="3.30.1490.300">
    <property type="match status" value="1"/>
</dbReference>
<dbReference type="InterPro" id="IPR043129">
    <property type="entry name" value="ATPase_NBD"/>
</dbReference>
<dbReference type="PIRSF" id="PIRSF019169">
    <property type="entry name" value="PilM"/>
    <property type="match status" value="1"/>
</dbReference>
<dbReference type="AlphaFoldDB" id="A0A1G2H857"/>
<gene>
    <name evidence="1" type="ORF">A2827_03420</name>
</gene>
<evidence type="ECO:0000313" key="1">
    <source>
        <dbReference type="EMBL" id="OGZ58675.1"/>
    </source>
</evidence>
<dbReference type="PANTHER" id="PTHR32432:SF3">
    <property type="entry name" value="ETHANOLAMINE UTILIZATION PROTEIN EUTJ"/>
    <property type="match status" value="1"/>
</dbReference>
<protein>
    <recommendedName>
        <fullName evidence="3">SHS2 domain-containing protein</fullName>
    </recommendedName>
</protein>
<sequence>MAWSIFEGKKNKMLGIDVGTSSIKIVELTKSGDKIELSNYGEFVETNGVLQTSSLKLLSERAAEIIRDILNEAGIKERKAAMSVPMFSGFSTVITMPNMAEQELNQAVIYEAKKYIPLPLSEVKFEWSKITSGNNKIGQVDLMIVAVTNELINRYQEIARLSELDLRYVELDAFSLARALIDEGEAPSMIIDIGSRSTTMLVTENDWPMHTRTLEIAGLAFTKLLANSIGVDMKRAESLKYKAGISAAGGVILPMIDSMLMEARRMIDDYAKTRKSAIQKVVLSGGSVSMPGFFEYVVKSLGKETVIANPFRDIIYEEVLKSTINKTGPSFSVAVGLALREFKESS</sequence>
<evidence type="ECO:0000313" key="2">
    <source>
        <dbReference type="Proteomes" id="UP000177932"/>
    </source>
</evidence>
<name>A0A1G2H857_9BACT</name>
<proteinExistence type="predicted"/>
<dbReference type="Gene3D" id="3.30.420.40">
    <property type="match status" value="2"/>
</dbReference>
<organism evidence="1 2">
    <name type="scientific">Candidatus Spechtbacteria bacterium RIFCSPHIGHO2_01_FULL_43_30</name>
    <dbReference type="NCBI Taxonomy" id="1802158"/>
    <lineage>
        <taxon>Bacteria</taxon>
        <taxon>Candidatus Spechtiibacteriota</taxon>
    </lineage>
</organism>
<dbReference type="InterPro" id="IPR050696">
    <property type="entry name" value="FtsA/MreB"/>
</dbReference>
<dbReference type="SUPFAM" id="SSF53067">
    <property type="entry name" value="Actin-like ATPase domain"/>
    <property type="match status" value="2"/>
</dbReference>
<evidence type="ECO:0008006" key="3">
    <source>
        <dbReference type="Google" id="ProtNLM"/>
    </source>
</evidence>
<dbReference type="NCBIfam" id="TIGR01175">
    <property type="entry name" value="pilM"/>
    <property type="match status" value="1"/>
</dbReference>
<reference evidence="1 2" key="1">
    <citation type="journal article" date="2016" name="Nat. Commun.">
        <title>Thousands of microbial genomes shed light on interconnected biogeochemical processes in an aquifer system.</title>
        <authorList>
            <person name="Anantharaman K."/>
            <person name="Brown C.T."/>
            <person name="Hug L.A."/>
            <person name="Sharon I."/>
            <person name="Castelle C.J."/>
            <person name="Probst A.J."/>
            <person name="Thomas B.C."/>
            <person name="Singh A."/>
            <person name="Wilkins M.J."/>
            <person name="Karaoz U."/>
            <person name="Brodie E.L."/>
            <person name="Williams K.H."/>
            <person name="Hubbard S.S."/>
            <person name="Banfield J.F."/>
        </authorList>
    </citation>
    <scope>NUCLEOTIDE SEQUENCE [LARGE SCALE GENOMIC DNA]</scope>
</reference>
<dbReference type="Pfam" id="PF11104">
    <property type="entry name" value="PilM_2"/>
    <property type="match status" value="1"/>
</dbReference>
<dbReference type="Proteomes" id="UP000177932">
    <property type="component" value="Unassembled WGS sequence"/>
</dbReference>
<dbReference type="EMBL" id="MHOD01000002">
    <property type="protein sequence ID" value="OGZ58675.1"/>
    <property type="molecule type" value="Genomic_DNA"/>
</dbReference>
<accession>A0A1G2H857</accession>